<organism evidence="1 2">
    <name type="scientific">Streptomyces thermoviolaceus subsp. thermoviolaceus</name>
    <dbReference type="NCBI Taxonomy" id="66860"/>
    <lineage>
        <taxon>Bacteria</taxon>
        <taxon>Bacillati</taxon>
        <taxon>Actinomycetota</taxon>
        <taxon>Actinomycetes</taxon>
        <taxon>Kitasatosporales</taxon>
        <taxon>Streptomycetaceae</taxon>
        <taxon>Streptomyces</taxon>
    </lineage>
</organism>
<dbReference type="Pfam" id="PF19953">
    <property type="entry name" value="EACC1"/>
    <property type="match status" value="1"/>
</dbReference>
<sequence>MTVSEPAEIGPLSRHLGRLPDLTVRRQRSAAAEGRLGVVETLQLFVPSAAVLTVAIRTLPTFVRSRRSSLSIELTRGDRSVKIDLNNHPDPERIAELAERLLGDD</sequence>
<reference evidence="1 2" key="1">
    <citation type="submission" date="2020-03" db="EMBL/GenBank/DDBJ databases">
        <title>WGS of actinomycetes isolated from Thailand.</title>
        <authorList>
            <person name="Thawai C."/>
        </authorList>
    </citation>
    <scope>NUCLEOTIDE SEQUENCE [LARGE SCALE GENOMIC DNA]</scope>
    <source>
        <strain evidence="1 2">NBRC 13905</strain>
    </source>
</reference>
<dbReference type="Proteomes" id="UP000635996">
    <property type="component" value="Unassembled WGS sequence"/>
</dbReference>
<evidence type="ECO:0000313" key="2">
    <source>
        <dbReference type="Proteomes" id="UP000635996"/>
    </source>
</evidence>
<gene>
    <name evidence="1" type="ORF">HCJ95_23160</name>
</gene>
<protein>
    <submittedName>
        <fullName evidence="1">Uncharacterized protein</fullName>
    </submittedName>
</protein>
<proteinExistence type="predicted"/>
<keyword evidence="2" id="KW-1185">Reference proteome</keyword>
<comment type="caution">
    <text evidence="1">The sequence shown here is derived from an EMBL/GenBank/DDBJ whole genome shotgun (WGS) entry which is preliminary data.</text>
</comment>
<evidence type="ECO:0000313" key="1">
    <source>
        <dbReference type="EMBL" id="NJP17095.1"/>
    </source>
</evidence>
<dbReference type="EMBL" id="JAATEL010000033">
    <property type="protein sequence ID" value="NJP17095.1"/>
    <property type="molecule type" value="Genomic_DNA"/>
</dbReference>
<accession>A0ABX0YWS0</accession>
<name>A0ABX0YWS0_STRTL</name>
<dbReference type="InterPro" id="IPR045428">
    <property type="entry name" value="EACC1"/>
</dbReference>